<gene>
    <name evidence="2" type="ORF">MKK02DRAFT_45029</name>
</gene>
<feature type="region of interest" description="Disordered" evidence="1">
    <location>
        <begin position="1"/>
        <end position="39"/>
    </location>
</feature>
<feature type="compositionally biased region" description="Low complexity" evidence="1">
    <location>
        <begin position="1"/>
        <end position="31"/>
    </location>
</feature>
<evidence type="ECO:0000313" key="3">
    <source>
        <dbReference type="Proteomes" id="UP001164286"/>
    </source>
</evidence>
<dbReference type="GeneID" id="77732405"/>
<keyword evidence="3" id="KW-1185">Reference proteome</keyword>
<dbReference type="RefSeq" id="XP_052946102.1">
    <property type="nucleotide sequence ID" value="XM_053093200.1"/>
</dbReference>
<comment type="caution">
    <text evidence="2">The sequence shown here is derived from an EMBL/GenBank/DDBJ whole genome shotgun (WGS) entry which is preliminary data.</text>
</comment>
<reference evidence="2" key="1">
    <citation type="journal article" date="2022" name="G3 (Bethesda)">
        <title>High quality genome of the basidiomycete yeast Dioszegia hungarica PDD-24b-2 isolated from cloud water.</title>
        <authorList>
            <person name="Jarrige D."/>
            <person name="Haridas S."/>
            <person name="Bleykasten-Grosshans C."/>
            <person name="Joly M."/>
            <person name="Nadalig T."/>
            <person name="Sancelme M."/>
            <person name="Vuilleumier S."/>
            <person name="Grigoriev I.V."/>
            <person name="Amato P."/>
            <person name="Bringel F."/>
        </authorList>
    </citation>
    <scope>NUCLEOTIDE SEQUENCE</scope>
    <source>
        <strain evidence="2">PDD-24b-2</strain>
    </source>
</reference>
<proteinExistence type="predicted"/>
<evidence type="ECO:0000256" key="1">
    <source>
        <dbReference type="SAM" id="MobiDB-lite"/>
    </source>
</evidence>
<dbReference type="EMBL" id="JAKWFO010000005">
    <property type="protein sequence ID" value="KAI9636325.1"/>
    <property type="molecule type" value="Genomic_DNA"/>
</dbReference>
<name>A0AA38H8Y6_9TREE</name>
<dbReference type="AlphaFoldDB" id="A0AA38H8Y6"/>
<dbReference type="Proteomes" id="UP001164286">
    <property type="component" value="Unassembled WGS sequence"/>
</dbReference>
<organism evidence="2 3">
    <name type="scientific">Dioszegia hungarica</name>
    <dbReference type="NCBI Taxonomy" id="4972"/>
    <lineage>
        <taxon>Eukaryota</taxon>
        <taxon>Fungi</taxon>
        <taxon>Dikarya</taxon>
        <taxon>Basidiomycota</taxon>
        <taxon>Agaricomycotina</taxon>
        <taxon>Tremellomycetes</taxon>
        <taxon>Tremellales</taxon>
        <taxon>Bulleribasidiaceae</taxon>
        <taxon>Dioszegia</taxon>
    </lineage>
</organism>
<protein>
    <submittedName>
        <fullName evidence="2">Uncharacterized protein</fullName>
    </submittedName>
</protein>
<evidence type="ECO:0000313" key="2">
    <source>
        <dbReference type="EMBL" id="KAI9636325.1"/>
    </source>
</evidence>
<accession>A0AA38H8Y6</accession>
<sequence>MPATRSTRSSAASSSSPSQHPSRPSSPASQPKTDTTHDKGDFVITARGTVFRVPSYYMLAASSVLRDAHEIGSADSKFEIDLDQPAKVVKLWLDILIRHEIPPASVAESSRLHRVLALCRQFDCTIATRTIMTGLEAALGIENGCDDRVSTKEYLIATATFGGSAEFTKGVRERYDSSGTSADPGAATSLYVMKGLRRNPATWSLREFSRLPTEYCWALVRSYHVSQETGANQADKLKVLLEHLDNKASISAAPDLSMGDE</sequence>